<evidence type="ECO:0000313" key="6">
    <source>
        <dbReference type="Proteomes" id="UP000565262"/>
    </source>
</evidence>
<sequence>MKMSLKTKYLILFSVFAVTLMLLFSLAVYGELQKLHRSVSEVSQEKVTDSLINEVVTRSEVLLEAMSASIAYPVYQSNLVEIDEQLDLIASTPLVHQALVYDLNGHILHDGTSGIEHFGSFVQNILPVRISLQDAGFRVLSDQLLMNHPVFYQGERVGGVLLWLSLNPVHQSVREADLAISEVLDQSEQQFLRFLIYLIVSFACLALLLSGLLSHSISRPVQALMEYSQTLALGRWDLPPLLCKGDEFSRLGSAFRNMAIQIRNNVRNIEKLAFNDTLTGAGNRTFFERKVAEFISDQPESAVTLLLLDLDNFKWFNETRGLHAGDELLKKVVEHCRVETEQWADQWAFSDRHILFIRFGGDEFGIVLLGPISRHGTDSLHQRLMGLFNPPAGGQKILHGMQASIGIASYPDNGRSAADIQNNATIALNEAKKQGKNRVVYFEDEMNVRLQRHYILEQALQGARTRNELYMIYQPQVSLETGLVTGYEALMRWQHSELGFISPAEFFPVAEQSPIIQELGEFVINQVIRDIPRLCRQHGYPVKVSLNVSAAQFFYHDVADLVLKRVREYKVLPETLSVELTETALLEKDDVVIEQLQRLRSAGIVIMLDDFGTGYASLSYLKEFPVSGLKIDRSYTSRLCSGDQGDFALFESLLFLARNLGLATVVEGIENHHEEMQAKLAGASVAQGFKYGKGLPVDELLIAIACEQGAEEPVSDV</sequence>
<dbReference type="InterPro" id="IPR001633">
    <property type="entry name" value="EAL_dom"/>
</dbReference>
<dbReference type="InterPro" id="IPR052155">
    <property type="entry name" value="Biofilm_reg_signaling"/>
</dbReference>
<dbReference type="Gene3D" id="3.30.70.270">
    <property type="match status" value="1"/>
</dbReference>
<dbReference type="CDD" id="cd01948">
    <property type="entry name" value="EAL"/>
    <property type="match status" value="1"/>
</dbReference>
<dbReference type="InterPro" id="IPR029787">
    <property type="entry name" value="Nucleotide_cyclase"/>
</dbReference>
<dbReference type="SUPFAM" id="SSF55073">
    <property type="entry name" value="Nucleotide cyclase"/>
    <property type="match status" value="1"/>
</dbReference>
<dbReference type="AlphaFoldDB" id="A0A839IP25"/>
<dbReference type="CDD" id="cd01949">
    <property type="entry name" value="GGDEF"/>
    <property type="match status" value="1"/>
</dbReference>
<proteinExistence type="predicted"/>
<feature type="domain" description="EAL" evidence="2">
    <location>
        <begin position="453"/>
        <end position="708"/>
    </location>
</feature>
<feature type="domain" description="HAMP" evidence="3">
    <location>
        <begin position="215"/>
        <end position="267"/>
    </location>
</feature>
<keyword evidence="1" id="KW-0812">Transmembrane</keyword>
<dbReference type="EMBL" id="JACJFM010000004">
    <property type="protein sequence ID" value="MBB1486016.1"/>
    <property type="molecule type" value="Genomic_DNA"/>
</dbReference>
<dbReference type="NCBIfam" id="TIGR00254">
    <property type="entry name" value="GGDEF"/>
    <property type="match status" value="1"/>
</dbReference>
<dbReference type="InterPro" id="IPR043128">
    <property type="entry name" value="Rev_trsase/Diguanyl_cyclase"/>
</dbReference>
<feature type="domain" description="GGDEF" evidence="4">
    <location>
        <begin position="301"/>
        <end position="444"/>
    </location>
</feature>
<organism evidence="5 6">
    <name type="scientific">Oceanospirillum sediminis</name>
    <dbReference type="NCBI Taxonomy" id="2760088"/>
    <lineage>
        <taxon>Bacteria</taxon>
        <taxon>Pseudomonadati</taxon>
        <taxon>Pseudomonadota</taxon>
        <taxon>Gammaproteobacteria</taxon>
        <taxon>Oceanospirillales</taxon>
        <taxon>Oceanospirillaceae</taxon>
        <taxon>Oceanospirillum</taxon>
    </lineage>
</organism>
<reference evidence="5 6" key="1">
    <citation type="submission" date="2020-08" db="EMBL/GenBank/DDBJ databases">
        <title>Oceanospirillum sp. nov. isolated from marine sediment.</title>
        <authorList>
            <person name="Ji X."/>
        </authorList>
    </citation>
    <scope>NUCLEOTIDE SEQUENCE [LARGE SCALE GENOMIC DNA]</scope>
    <source>
        <strain evidence="5 6">D5</strain>
    </source>
</reference>
<evidence type="ECO:0000259" key="2">
    <source>
        <dbReference type="PROSITE" id="PS50883"/>
    </source>
</evidence>
<comment type="caution">
    <text evidence="5">The sequence shown here is derived from an EMBL/GenBank/DDBJ whole genome shotgun (WGS) entry which is preliminary data.</text>
</comment>
<dbReference type="Pfam" id="PF00990">
    <property type="entry name" value="GGDEF"/>
    <property type="match status" value="1"/>
</dbReference>
<dbReference type="SMART" id="SM00304">
    <property type="entry name" value="HAMP"/>
    <property type="match status" value="1"/>
</dbReference>
<feature type="transmembrane region" description="Helical" evidence="1">
    <location>
        <begin position="194"/>
        <end position="213"/>
    </location>
</feature>
<protein>
    <submittedName>
        <fullName evidence="5">EAL domain-containing protein</fullName>
    </submittedName>
</protein>
<dbReference type="InterPro" id="IPR000160">
    <property type="entry name" value="GGDEF_dom"/>
</dbReference>
<keyword evidence="1" id="KW-1133">Transmembrane helix</keyword>
<dbReference type="Gene3D" id="3.20.20.450">
    <property type="entry name" value="EAL domain"/>
    <property type="match status" value="1"/>
</dbReference>
<dbReference type="PROSITE" id="PS50883">
    <property type="entry name" value="EAL"/>
    <property type="match status" value="1"/>
</dbReference>
<dbReference type="Proteomes" id="UP000565262">
    <property type="component" value="Unassembled WGS sequence"/>
</dbReference>
<name>A0A839IP25_9GAMM</name>
<keyword evidence="1" id="KW-0472">Membrane</keyword>
<evidence type="ECO:0000259" key="4">
    <source>
        <dbReference type="PROSITE" id="PS50887"/>
    </source>
</evidence>
<dbReference type="Pfam" id="PF00563">
    <property type="entry name" value="EAL"/>
    <property type="match status" value="1"/>
</dbReference>
<dbReference type="InterPro" id="IPR035919">
    <property type="entry name" value="EAL_sf"/>
</dbReference>
<dbReference type="InterPro" id="IPR003660">
    <property type="entry name" value="HAMP_dom"/>
</dbReference>
<evidence type="ECO:0000256" key="1">
    <source>
        <dbReference type="SAM" id="Phobius"/>
    </source>
</evidence>
<keyword evidence="6" id="KW-1185">Reference proteome</keyword>
<dbReference type="PANTHER" id="PTHR44757">
    <property type="entry name" value="DIGUANYLATE CYCLASE DGCP"/>
    <property type="match status" value="1"/>
</dbReference>
<gene>
    <name evidence="5" type="ORF">H4O21_05270</name>
</gene>
<dbReference type="Gene3D" id="6.10.340.10">
    <property type="match status" value="1"/>
</dbReference>
<dbReference type="GO" id="GO:0007165">
    <property type="term" value="P:signal transduction"/>
    <property type="evidence" value="ECO:0007669"/>
    <property type="project" value="InterPro"/>
</dbReference>
<dbReference type="SUPFAM" id="SSF141868">
    <property type="entry name" value="EAL domain-like"/>
    <property type="match status" value="1"/>
</dbReference>
<dbReference type="PROSITE" id="PS50885">
    <property type="entry name" value="HAMP"/>
    <property type="match status" value="1"/>
</dbReference>
<dbReference type="PROSITE" id="PS50887">
    <property type="entry name" value="GGDEF"/>
    <property type="match status" value="1"/>
</dbReference>
<dbReference type="GO" id="GO:0016020">
    <property type="term" value="C:membrane"/>
    <property type="evidence" value="ECO:0007669"/>
    <property type="project" value="InterPro"/>
</dbReference>
<dbReference type="SMART" id="SM00267">
    <property type="entry name" value="GGDEF"/>
    <property type="match status" value="1"/>
</dbReference>
<evidence type="ECO:0000259" key="3">
    <source>
        <dbReference type="PROSITE" id="PS50885"/>
    </source>
</evidence>
<dbReference type="RefSeq" id="WP_182807793.1">
    <property type="nucleotide sequence ID" value="NZ_JACJFM010000004.1"/>
</dbReference>
<dbReference type="SMART" id="SM00052">
    <property type="entry name" value="EAL"/>
    <property type="match status" value="1"/>
</dbReference>
<accession>A0A839IP25</accession>
<evidence type="ECO:0000313" key="5">
    <source>
        <dbReference type="EMBL" id="MBB1486016.1"/>
    </source>
</evidence>
<dbReference type="PANTHER" id="PTHR44757:SF2">
    <property type="entry name" value="BIOFILM ARCHITECTURE MAINTENANCE PROTEIN MBAA"/>
    <property type="match status" value="1"/>
</dbReference>